<feature type="domain" description="Ketoreductase" evidence="4">
    <location>
        <begin position="6"/>
        <end position="181"/>
    </location>
</feature>
<dbReference type="GO" id="GO:0016491">
    <property type="term" value="F:oxidoreductase activity"/>
    <property type="evidence" value="ECO:0007669"/>
    <property type="project" value="UniProtKB-KW"/>
</dbReference>
<protein>
    <recommendedName>
        <fullName evidence="4">Ketoreductase domain-containing protein</fullName>
    </recommendedName>
</protein>
<dbReference type="InterPro" id="IPR057326">
    <property type="entry name" value="KR_dom"/>
</dbReference>
<evidence type="ECO:0000313" key="5">
    <source>
        <dbReference type="EMBL" id="CAA9474309.1"/>
    </source>
</evidence>
<dbReference type="PRINTS" id="PR00080">
    <property type="entry name" value="SDRFAMILY"/>
</dbReference>
<dbReference type="SUPFAM" id="SSF51735">
    <property type="entry name" value="NAD(P)-binding Rossmann-fold domains"/>
    <property type="match status" value="1"/>
</dbReference>
<dbReference type="PRINTS" id="PR00081">
    <property type="entry name" value="GDHRDH"/>
</dbReference>
<dbReference type="PANTHER" id="PTHR44196:SF1">
    <property type="entry name" value="DEHYDROGENASE_REDUCTASE SDR FAMILY MEMBER 7B"/>
    <property type="match status" value="1"/>
</dbReference>
<dbReference type="InterPro" id="IPR020904">
    <property type="entry name" value="Sc_DH/Rdtase_CS"/>
</dbReference>
<gene>
    <name evidence="5" type="ORF">AVDCRST_MAG96-611</name>
</gene>
<name>A0A6J4RP50_9BACT</name>
<dbReference type="Pfam" id="PF00106">
    <property type="entry name" value="adh_short"/>
    <property type="match status" value="1"/>
</dbReference>
<dbReference type="PROSITE" id="PS00061">
    <property type="entry name" value="ADH_SHORT"/>
    <property type="match status" value="1"/>
</dbReference>
<accession>A0A6J4RP50</accession>
<dbReference type="SMART" id="SM00822">
    <property type="entry name" value="PKS_KR"/>
    <property type="match status" value="1"/>
</dbReference>
<keyword evidence="2" id="KW-0560">Oxidoreductase</keyword>
<dbReference type="AlphaFoldDB" id="A0A6J4RP50"/>
<comment type="similarity">
    <text evidence="1 3">Belongs to the short-chain dehydrogenases/reductases (SDR) family.</text>
</comment>
<dbReference type="EMBL" id="CADCVN010000230">
    <property type="protein sequence ID" value="CAA9474309.1"/>
    <property type="molecule type" value="Genomic_DNA"/>
</dbReference>
<sequence>MNVHNNTILVTGGATGIGFELAKQFVAKGNTVVICGRRQPKLDEAKKALPQVVTVQCDVSDREQRRELYRFCTEQYPNLNILVNNAGIQRVIDFKLGESDYLDGDKEVSVNLEAPLHLTALFVPDLMKQKVSAVINVSSGLGLVPLVQAPVYSATKAAMHSFSISLRRQLKDTTVKVFEILPPIV</sequence>
<evidence type="ECO:0000256" key="3">
    <source>
        <dbReference type="RuleBase" id="RU000363"/>
    </source>
</evidence>
<dbReference type="InterPro" id="IPR002347">
    <property type="entry name" value="SDR_fam"/>
</dbReference>
<dbReference type="GO" id="GO:0016020">
    <property type="term" value="C:membrane"/>
    <property type="evidence" value="ECO:0007669"/>
    <property type="project" value="TreeGrafter"/>
</dbReference>
<reference evidence="5" key="1">
    <citation type="submission" date="2020-02" db="EMBL/GenBank/DDBJ databases">
        <authorList>
            <person name="Meier V. D."/>
        </authorList>
    </citation>
    <scope>NUCLEOTIDE SEQUENCE</scope>
    <source>
        <strain evidence="5">AVDCRST_MAG96</strain>
    </source>
</reference>
<evidence type="ECO:0000256" key="1">
    <source>
        <dbReference type="ARBA" id="ARBA00006484"/>
    </source>
</evidence>
<evidence type="ECO:0000256" key="2">
    <source>
        <dbReference type="ARBA" id="ARBA00023002"/>
    </source>
</evidence>
<organism evidence="5">
    <name type="scientific">uncultured Segetibacter sp</name>
    <dbReference type="NCBI Taxonomy" id="481133"/>
    <lineage>
        <taxon>Bacteria</taxon>
        <taxon>Pseudomonadati</taxon>
        <taxon>Bacteroidota</taxon>
        <taxon>Chitinophagia</taxon>
        <taxon>Chitinophagales</taxon>
        <taxon>Chitinophagaceae</taxon>
        <taxon>Segetibacter</taxon>
        <taxon>environmental samples</taxon>
    </lineage>
</organism>
<dbReference type="Gene3D" id="3.40.50.720">
    <property type="entry name" value="NAD(P)-binding Rossmann-like Domain"/>
    <property type="match status" value="1"/>
</dbReference>
<dbReference type="PANTHER" id="PTHR44196">
    <property type="entry name" value="DEHYDROGENASE/REDUCTASE SDR FAMILY MEMBER 7B"/>
    <property type="match status" value="1"/>
</dbReference>
<proteinExistence type="inferred from homology"/>
<dbReference type="InterPro" id="IPR036291">
    <property type="entry name" value="NAD(P)-bd_dom_sf"/>
</dbReference>
<evidence type="ECO:0000259" key="4">
    <source>
        <dbReference type="SMART" id="SM00822"/>
    </source>
</evidence>